<accession>A0AA86T691</accession>
<dbReference type="Pfam" id="PF08100">
    <property type="entry name" value="Dimerisation"/>
    <property type="match status" value="1"/>
</dbReference>
<dbReference type="EMBL" id="OX365700">
    <property type="protein sequence ID" value="CAI4032925.1"/>
    <property type="molecule type" value="Genomic_DNA"/>
</dbReference>
<reference evidence="7" key="1">
    <citation type="submission" date="2022-10" db="EMBL/GenBank/DDBJ databases">
        <authorList>
            <person name="Koch H."/>
        </authorList>
    </citation>
    <scope>NUCLEOTIDE SEQUENCE</scope>
    <source>
        <strain evidence="7">DNF</strain>
    </source>
</reference>
<dbReference type="GO" id="GO:0046983">
    <property type="term" value="F:protein dimerization activity"/>
    <property type="evidence" value="ECO:0007669"/>
    <property type="project" value="InterPro"/>
</dbReference>
<gene>
    <name evidence="7" type="ORF">DNFV4_03355</name>
</gene>
<evidence type="ECO:0000256" key="3">
    <source>
        <dbReference type="ARBA" id="ARBA00022691"/>
    </source>
</evidence>
<evidence type="ECO:0000259" key="5">
    <source>
        <dbReference type="Pfam" id="PF00891"/>
    </source>
</evidence>
<dbReference type="KEGG" id="nti:DNFV4_03355"/>
<dbReference type="InterPro" id="IPR036390">
    <property type="entry name" value="WH_DNA-bd_sf"/>
</dbReference>
<sequence length="357" mass="39218">MAFGAGPLVATLPLLERTRYYARIHSDGVHVARDLTLAEIFQLGYYWETKILLTAVKLDVFSCLDGKAWTAREAADRLGVHEGTLALLLNALVAMRVLAASEGRYANTPVAQQHLVKTSPQYVGHLLVLHDAEWDNWGRLETAIRTGRSSVSRHVFETDPELGANVLSVLHRIGQQSGPGFAKRLDAEQARTMLDLGGGAGTNAIAFCQTYPGLTATVFDLPETLRITEGVVKEAELEGRIRLQPGDFNRDPLGGPYDLILMSDILHYQDFEMNASLVAKAFERLSPGGRLVIKDRFLDESGTAPAWTTAFAVHILVNTARGRCYKTSEALEWMRRAGFESAEELEATAVVQGRRAA</sequence>
<keyword evidence="1 7" id="KW-0489">Methyltransferase</keyword>
<evidence type="ECO:0000259" key="6">
    <source>
        <dbReference type="Pfam" id="PF08100"/>
    </source>
</evidence>
<dbReference type="InterPro" id="IPR012967">
    <property type="entry name" value="COMT_dimerisation"/>
</dbReference>
<proteinExistence type="predicted"/>
<dbReference type="PROSITE" id="PS51683">
    <property type="entry name" value="SAM_OMT_II"/>
    <property type="match status" value="1"/>
</dbReference>
<dbReference type="InterPro" id="IPR016461">
    <property type="entry name" value="COMT-like"/>
</dbReference>
<evidence type="ECO:0000256" key="2">
    <source>
        <dbReference type="ARBA" id="ARBA00022679"/>
    </source>
</evidence>
<feature type="active site" description="Proton acceptor" evidence="4">
    <location>
        <position position="267"/>
    </location>
</feature>
<dbReference type="Gene3D" id="3.40.50.150">
    <property type="entry name" value="Vaccinia Virus protein VP39"/>
    <property type="match status" value="1"/>
</dbReference>
<dbReference type="PANTHER" id="PTHR43712">
    <property type="entry name" value="PUTATIVE (AFU_ORTHOLOGUE AFUA_4G14580)-RELATED"/>
    <property type="match status" value="1"/>
</dbReference>
<dbReference type="SUPFAM" id="SSF53335">
    <property type="entry name" value="S-adenosyl-L-methionine-dependent methyltransferases"/>
    <property type="match status" value="1"/>
</dbReference>
<evidence type="ECO:0000256" key="1">
    <source>
        <dbReference type="ARBA" id="ARBA00022603"/>
    </source>
</evidence>
<dbReference type="PIRSF" id="PIRSF005739">
    <property type="entry name" value="O-mtase"/>
    <property type="match status" value="1"/>
</dbReference>
<keyword evidence="8" id="KW-1185">Reference proteome</keyword>
<evidence type="ECO:0000313" key="8">
    <source>
        <dbReference type="Proteomes" id="UP001179121"/>
    </source>
</evidence>
<dbReference type="Pfam" id="PF00891">
    <property type="entry name" value="Methyltransf_2"/>
    <property type="match status" value="1"/>
</dbReference>
<dbReference type="CDD" id="cd02440">
    <property type="entry name" value="AdoMet_MTases"/>
    <property type="match status" value="1"/>
</dbReference>
<protein>
    <submittedName>
        <fullName evidence="7">Methyltransferase domain-containing protein</fullName>
    </submittedName>
</protein>
<feature type="domain" description="O-methyltransferase C-terminal" evidence="5">
    <location>
        <begin position="158"/>
        <end position="340"/>
    </location>
</feature>
<evidence type="ECO:0000313" key="7">
    <source>
        <dbReference type="EMBL" id="CAI4032925.1"/>
    </source>
</evidence>
<dbReference type="SUPFAM" id="SSF46785">
    <property type="entry name" value="Winged helix' DNA-binding domain"/>
    <property type="match status" value="1"/>
</dbReference>
<keyword evidence="3" id="KW-0949">S-adenosyl-L-methionine</keyword>
<organism evidence="7 8">
    <name type="scientific">Nitrospira tepida</name>
    <dbReference type="NCBI Taxonomy" id="2973512"/>
    <lineage>
        <taxon>Bacteria</taxon>
        <taxon>Pseudomonadati</taxon>
        <taxon>Nitrospirota</taxon>
        <taxon>Nitrospiria</taxon>
        <taxon>Nitrospirales</taxon>
        <taxon>Nitrospiraceae</taxon>
        <taxon>Nitrospira</taxon>
    </lineage>
</organism>
<evidence type="ECO:0000256" key="4">
    <source>
        <dbReference type="PIRSR" id="PIRSR005739-1"/>
    </source>
</evidence>
<feature type="domain" description="O-methyltransferase dimerisation" evidence="6">
    <location>
        <begin position="44"/>
        <end position="116"/>
    </location>
</feature>
<dbReference type="Gene3D" id="1.10.10.10">
    <property type="entry name" value="Winged helix-like DNA-binding domain superfamily/Winged helix DNA-binding domain"/>
    <property type="match status" value="1"/>
</dbReference>
<keyword evidence="2" id="KW-0808">Transferase</keyword>
<dbReference type="InterPro" id="IPR036388">
    <property type="entry name" value="WH-like_DNA-bd_sf"/>
</dbReference>
<dbReference type="InterPro" id="IPR001077">
    <property type="entry name" value="COMT_C"/>
</dbReference>
<dbReference type="InterPro" id="IPR029063">
    <property type="entry name" value="SAM-dependent_MTases_sf"/>
</dbReference>
<dbReference type="AlphaFoldDB" id="A0AA86T691"/>
<dbReference type="Proteomes" id="UP001179121">
    <property type="component" value="Chromosome"/>
</dbReference>
<dbReference type="PANTHER" id="PTHR43712:SF2">
    <property type="entry name" value="O-METHYLTRANSFERASE CICE"/>
    <property type="match status" value="1"/>
</dbReference>
<name>A0AA86T691_9BACT</name>
<dbReference type="GO" id="GO:0032259">
    <property type="term" value="P:methylation"/>
    <property type="evidence" value="ECO:0007669"/>
    <property type="project" value="UniProtKB-KW"/>
</dbReference>
<dbReference type="GO" id="GO:0008171">
    <property type="term" value="F:O-methyltransferase activity"/>
    <property type="evidence" value="ECO:0007669"/>
    <property type="project" value="InterPro"/>
</dbReference>